<sequence length="34" mass="3662">MKENSLKAVAVPLQPSAFPRVSVPPQNALVERST</sequence>
<dbReference type="KEGG" id="ipa:Isop_0034"/>
<dbReference type="Proteomes" id="UP000008631">
    <property type="component" value="Chromosome"/>
</dbReference>
<evidence type="ECO:0000313" key="2">
    <source>
        <dbReference type="Proteomes" id="UP000008631"/>
    </source>
</evidence>
<dbReference type="InParanoid" id="E8R4P0"/>
<keyword evidence="2" id="KW-1185">Reference proteome</keyword>
<organism evidence="1 2">
    <name type="scientific">Isosphaera pallida (strain ATCC 43644 / DSM 9630 / IS1B)</name>
    <dbReference type="NCBI Taxonomy" id="575540"/>
    <lineage>
        <taxon>Bacteria</taxon>
        <taxon>Pseudomonadati</taxon>
        <taxon>Planctomycetota</taxon>
        <taxon>Planctomycetia</taxon>
        <taxon>Isosphaerales</taxon>
        <taxon>Isosphaeraceae</taxon>
        <taxon>Isosphaera</taxon>
    </lineage>
</organism>
<protein>
    <submittedName>
        <fullName evidence="1">Uncharacterized protein</fullName>
    </submittedName>
</protein>
<dbReference type="AlphaFoldDB" id="E8R4P0"/>
<reference key="1">
    <citation type="submission" date="2010-11" db="EMBL/GenBank/DDBJ databases">
        <title>The complete sequence of chromosome of Isophaera pallida ATCC 43644.</title>
        <authorList>
            <consortium name="US DOE Joint Genome Institute (JGI-PGF)"/>
            <person name="Lucas S."/>
            <person name="Copeland A."/>
            <person name="Lapidus A."/>
            <person name="Bruce D."/>
            <person name="Goodwin L."/>
            <person name="Pitluck S."/>
            <person name="Kyrpides N."/>
            <person name="Mavromatis K."/>
            <person name="Pagani I."/>
            <person name="Ivanova N."/>
            <person name="Saunders E."/>
            <person name="Brettin T."/>
            <person name="Detter J.C."/>
            <person name="Han C."/>
            <person name="Tapia R."/>
            <person name="Land M."/>
            <person name="Hauser L."/>
            <person name="Markowitz V."/>
            <person name="Cheng J.-F."/>
            <person name="Hugenholtz P."/>
            <person name="Woyke T."/>
            <person name="Wu D."/>
            <person name="Eisen J.A."/>
        </authorList>
    </citation>
    <scope>NUCLEOTIDE SEQUENCE</scope>
    <source>
        <strain>ATCC 43644</strain>
    </source>
</reference>
<evidence type="ECO:0000313" key="1">
    <source>
        <dbReference type="EMBL" id="ADV60631.1"/>
    </source>
</evidence>
<dbReference type="EMBL" id="CP002353">
    <property type="protein sequence ID" value="ADV60631.1"/>
    <property type="molecule type" value="Genomic_DNA"/>
</dbReference>
<accession>E8R4P0</accession>
<reference evidence="1 2" key="2">
    <citation type="journal article" date="2011" name="Stand. Genomic Sci.">
        <title>Complete genome sequence of Isosphaera pallida type strain (IS1B).</title>
        <authorList>
            <consortium name="US DOE Joint Genome Institute (JGI-PGF)"/>
            <person name="Goker M."/>
            <person name="Cleland D."/>
            <person name="Saunders E."/>
            <person name="Lapidus A."/>
            <person name="Nolan M."/>
            <person name="Lucas S."/>
            <person name="Hammon N."/>
            <person name="Deshpande S."/>
            <person name="Cheng J.F."/>
            <person name="Tapia R."/>
            <person name="Han C."/>
            <person name="Goodwin L."/>
            <person name="Pitluck S."/>
            <person name="Liolios K."/>
            <person name="Pagani I."/>
            <person name="Ivanova N."/>
            <person name="Mavromatis K."/>
            <person name="Pati A."/>
            <person name="Chen A."/>
            <person name="Palaniappan K."/>
            <person name="Land M."/>
            <person name="Hauser L."/>
            <person name="Chang Y.J."/>
            <person name="Jeffries C.D."/>
            <person name="Detter J.C."/>
            <person name="Beck B."/>
            <person name="Woyke T."/>
            <person name="Bristow J."/>
            <person name="Eisen J.A."/>
            <person name="Markowitz V."/>
            <person name="Hugenholtz P."/>
            <person name="Kyrpides N.C."/>
            <person name="Klenk H.P."/>
        </authorList>
    </citation>
    <scope>NUCLEOTIDE SEQUENCE [LARGE SCALE GENOMIC DNA]</scope>
    <source>
        <strain evidence="2">ATCC 43644 / DSM 9630 / IS1B</strain>
    </source>
</reference>
<gene>
    <name evidence="1" type="ordered locus">Isop_0034</name>
</gene>
<proteinExistence type="predicted"/>
<dbReference type="HOGENOM" id="CLU_3374186_0_0_0"/>
<name>E8R4P0_ISOPI</name>